<dbReference type="RefSeq" id="WP_289560200.1">
    <property type="nucleotide sequence ID" value="NZ_JAUDEO010000025.1"/>
</dbReference>
<reference evidence="4" key="1">
    <citation type="submission" date="2023-06" db="EMBL/GenBank/DDBJ databases">
        <title>Identification and characterization of horizontal gene transfer across gut microbiota members of farm animals based on homology search.</title>
        <authorList>
            <person name="Zeman M."/>
            <person name="Kubasova T."/>
            <person name="Jahodarova E."/>
            <person name="Nykrynova M."/>
            <person name="Rychlik I."/>
        </authorList>
    </citation>
    <scope>NUCLEOTIDE SEQUENCE [LARGE SCALE GENOMIC DNA]</scope>
    <source>
        <strain evidence="4">105_WCHN</strain>
    </source>
</reference>
<reference evidence="3 4" key="2">
    <citation type="submission" date="2023-06" db="EMBL/GenBank/DDBJ databases">
        <title>Identification and characterization of horizontal gene transfer across gut microbiota members of farm animals based on homology search.</title>
        <authorList>
            <person name="Schwarzerova J."/>
            <person name="Nykrynova M."/>
            <person name="Jureckova K."/>
            <person name="Cejkova D."/>
            <person name="Rychlik I."/>
        </authorList>
    </citation>
    <scope>NUCLEOTIDE SEQUENCE [LARGE SCALE GENOMIC DNA]</scope>
    <source>
        <strain evidence="3 4">105_WCHN</strain>
    </source>
</reference>
<reference evidence="3 4" key="3">
    <citation type="submission" date="2023-06" db="EMBL/GenBank/DDBJ databases">
        <authorList>
            <person name="Zeman M."/>
            <person name="Kubasova T."/>
            <person name="Jahodarova E."/>
            <person name="Nykrynova M."/>
            <person name="Rychlik I."/>
        </authorList>
    </citation>
    <scope>NUCLEOTIDE SEQUENCE [LARGE SCALE GENOMIC DNA]</scope>
    <source>
        <strain evidence="3 4">105_WCHN</strain>
    </source>
</reference>
<evidence type="ECO:0000313" key="4">
    <source>
        <dbReference type="Proteomes" id="UP001529423"/>
    </source>
</evidence>
<dbReference type="Pfam" id="PF02567">
    <property type="entry name" value="PhzC-PhzF"/>
    <property type="match status" value="1"/>
</dbReference>
<proteinExistence type="inferred from homology"/>
<evidence type="ECO:0000256" key="2">
    <source>
        <dbReference type="ARBA" id="ARBA00023235"/>
    </source>
</evidence>
<comment type="similarity">
    <text evidence="1">Belongs to the PhzF family.</text>
</comment>
<dbReference type="PANTHER" id="PTHR13774">
    <property type="entry name" value="PHENAZINE BIOSYNTHESIS PROTEIN"/>
    <property type="match status" value="1"/>
</dbReference>
<dbReference type="Proteomes" id="UP001529423">
    <property type="component" value="Unassembled WGS sequence"/>
</dbReference>
<protein>
    <submittedName>
        <fullName evidence="3">PhzF family phenazine biosynthesis protein</fullName>
    </submittedName>
</protein>
<dbReference type="SUPFAM" id="SSF54506">
    <property type="entry name" value="Diaminopimelate epimerase-like"/>
    <property type="match status" value="1"/>
</dbReference>
<sequence length="260" mass="28771">MKMYIVDAFTNELFRGNPAAVCFVDEWPSDDLMKKIAMENRFSETAFAIKQDDAHYLLRWFTPAAEIDLCGHATLATAFIIFQTAAPRGTATINFITKQSGNLAVTKVGDRYEMDFPSYHLQPVAVTAEMTAAFGARPEEAYLGRDLLCVFSDEEVIRQMKLDQEKLQQLPGLLQNVTARGHEYDCVSRSFAPKMGVDEDPVCGSGHCHIIPYWAAKLAKRSLVAYQASSRGGVLYCEYQGAVTKIAGQAVLYSSGTLNV</sequence>
<dbReference type="Gene3D" id="3.10.310.10">
    <property type="entry name" value="Diaminopimelate Epimerase, Chain A, domain 1"/>
    <property type="match status" value="2"/>
</dbReference>
<dbReference type="EMBL" id="JAUDEO010000025">
    <property type="protein sequence ID" value="MDM8333998.1"/>
    <property type="molecule type" value="Genomic_DNA"/>
</dbReference>
<gene>
    <name evidence="3" type="ORF">QUW46_05370</name>
</gene>
<name>A0ABT7VMP9_9LACO</name>
<dbReference type="NCBIfam" id="TIGR00654">
    <property type="entry name" value="PhzF_family"/>
    <property type="match status" value="1"/>
</dbReference>
<dbReference type="PANTHER" id="PTHR13774:SF17">
    <property type="entry name" value="PHENAZINE BIOSYNTHESIS-LIKE DOMAIN-CONTAINING PROTEIN"/>
    <property type="match status" value="1"/>
</dbReference>
<evidence type="ECO:0000313" key="3">
    <source>
        <dbReference type="EMBL" id="MDM8333998.1"/>
    </source>
</evidence>
<dbReference type="PIRSF" id="PIRSF016184">
    <property type="entry name" value="PhzC_PhzF"/>
    <property type="match status" value="1"/>
</dbReference>
<comment type="caution">
    <text evidence="3">The sequence shown here is derived from an EMBL/GenBank/DDBJ whole genome shotgun (WGS) entry which is preliminary data.</text>
</comment>
<dbReference type="InterPro" id="IPR003719">
    <property type="entry name" value="Phenazine_PhzF-like"/>
</dbReference>
<keyword evidence="4" id="KW-1185">Reference proteome</keyword>
<organism evidence="3 4">
    <name type="scientific">Limosilactobacillus panis</name>
    <dbReference type="NCBI Taxonomy" id="47493"/>
    <lineage>
        <taxon>Bacteria</taxon>
        <taxon>Bacillati</taxon>
        <taxon>Bacillota</taxon>
        <taxon>Bacilli</taxon>
        <taxon>Lactobacillales</taxon>
        <taxon>Lactobacillaceae</taxon>
        <taxon>Limosilactobacillus</taxon>
    </lineage>
</organism>
<keyword evidence="2" id="KW-0413">Isomerase</keyword>
<evidence type="ECO:0000256" key="1">
    <source>
        <dbReference type="ARBA" id="ARBA00008270"/>
    </source>
</evidence>
<accession>A0ABT7VMP9</accession>